<name>A0A7C1HXH0_9CREN</name>
<evidence type="ECO:0000313" key="1">
    <source>
        <dbReference type="EMBL" id="HDS11226.1"/>
    </source>
</evidence>
<comment type="caution">
    <text evidence="1">The sequence shown here is derived from an EMBL/GenBank/DDBJ whole genome shotgun (WGS) entry which is preliminary data.</text>
</comment>
<gene>
    <name evidence="1" type="ORF">ENO04_06435</name>
</gene>
<organism evidence="1">
    <name type="scientific">Fervidicoccus fontis</name>
    <dbReference type="NCBI Taxonomy" id="683846"/>
    <lineage>
        <taxon>Archaea</taxon>
        <taxon>Thermoproteota</taxon>
        <taxon>Thermoprotei</taxon>
        <taxon>Fervidicoccales</taxon>
        <taxon>Fervidicoccaceae</taxon>
        <taxon>Fervidicoccus</taxon>
    </lineage>
</organism>
<protein>
    <recommendedName>
        <fullName evidence="2">DUF35 domain-containing protein</fullName>
    </recommendedName>
</protein>
<dbReference type="AlphaFoldDB" id="A0A7C1HXH0"/>
<dbReference type="EMBL" id="DSDY01000189">
    <property type="protein sequence ID" value="HDS11226.1"/>
    <property type="molecule type" value="Genomic_DNA"/>
</dbReference>
<dbReference type="SUPFAM" id="SSF50249">
    <property type="entry name" value="Nucleic acid-binding proteins"/>
    <property type="match status" value="1"/>
</dbReference>
<dbReference type="InterPro" id="IPR012340">
    <property type="entry name" value="NA-bd_OB-fold"/>
</dbReference>
<reference evidence="1" key="1">
    <citation type="journal article" date="2020" name="mSystems">
        <title>Genome- and Community-Level Interaction Insights into Carbon Utilization and Element Cycling Functions of Hydrothermarchaeota in Hydrothermal Sediment.</title>
        <authorList>
            <person name="Zhou Z."/>
            <person name="Liu Y."/>
            <person name="Xu W."/>
            <person name="Pan J."/>
            <person name="Luo Z.H."/>
            <person name="Li M."/>
        </authorList>
    </citation>
    <scope>NUCLEOTIDE SEQUENCE [LARGE SCALE GENOMIC DNA]</scope>
    <source>
        <strain evidence="1">SpSt-123</strain>
    </source>
</reference>
<accession>A0A7C1HXH0</accession>
<evidence type="ECO:0008006" key="2">
    <source>
        <dbReference type="Google" id="ProtNLM"/>
    </source>
</evidence>
<proteinExistence type="predicted"/>
<sequence>MVRVQVCRRCGRINLPFKYRCRCGSREFDYIEMNIEGTLVATTKIFVTPKGYPSPLLAGLVDVGDLKLLVRLEEEAPVGSVIEVVQADGGVLIGRTKKLVMDRS</sequence>